<keyword evidence="6" id="KW-0411">Iron-sulfur</keyword>
<dbReference type="SUPFAM" id="SSF102114">
    <property type="entry name" value="Radical SAM enzymes"/>
    <property type="match status" value="1"/>
</dbReference>
<dbReference type="CDD" id="cd01335">
    <property type="entry name" value="Radical_SAM"/>
    <property type="match status" value="1"/>
</dbReference>
<reference evidence="8 9" key="1">
    <citation type="submission" date="2020-08" db="EMBL/GenBank/DDBJ databases">
        <title>Genome public.</title>
        <authorList>
            <person name="Liu C."/>
            <person name="Sun Q."/>
        </authorList>
    </citation>
    <scope>NUCLEOTIDE SEQUENCE [LARGE SCALE GENOMIC DNA]</scope>
    <source>
        <strain evidence="8 9">NSJ-56</strain>
    </source>
</reference>
<dbReference type="SFLD" id="SFLDG01081">
    <property type="entry name" value="cleavage_of_the_Ca-Cb_bond_in"/>
    <property type="match status" value="1"/>
</dbReference>
<evidence type="ECO:0000256" key="4">
    <source>
        <dbReference type="ARBA" id="ARBA00022723"/>
    </source>
</evidence>
<accession>A0ABR7D501</accession>
<keyword evidence="9" id="KW-1185">Reference proteome</keyword>
<keyword evidence="2" id="KW-0004">4Fe-4S</keyword>
<evidence type="ECO:0000256" key="1">
    <source>
        <dbReference type="ARBA" id="ARBA00001966"/>
    </source>
</evidence>
<dbReference type="SFLD" id="SFLDS00029">
    <property type="entry name" value="Radical_SAM"/>
    <property type="match status" value="1"/>
</dbReference>
<dbReference type="Pfam" id="PF04055">
    <property type="entry name" value="Radical_SAM"/>
    <property type="match status" value="1"/>
</dbReference>
<dbReference type="InterPro" id="IPR010722">
    <property type="entry name" value="BATS_dom"/>
</dbReference>
<dbReference type="RefSeq" id="WP_186978036.1">
    <property type="nucleotide sequence ID" value="NZ_JACOOH010000009.1"/>
</dbReference>
<dbReference type="InterPro" id="IPR024007">
    <property type="entry name" value="FeFe-hyd_mat_HydG"/>
</dbReference>
<dbReference type="SMART" id="SM00876">
    <property type="entry name" value="BATS"/>
    <property type="match status" value="1"/>
</dbReference>
<evidence type="ECO:0000256" key="6">
    <source>
        <dbReference type="ARBA" id="ARBA00023014"/>
    </source>
</evidence>
<keyword evidence="5" id="KW-0408">Iron</keyword>
<comment type="caution">
    <text evidence="8">The sequence shown here is derived from an EMBL/GenBank/DDBJ whole genome shotgun (WGS) entry which is preliminary data.</text>
</comment>
<dbReference type="NCBIfam" id="TIGR03955">
    <property type="entry name" value="rSAM_HydG"/>
    <property type="match status" value="1"/>
</dbReference>
<dbReference type="PANTHER" id="PTHR43583">
    <property type="entry name" value="2-IMINOACETATE SYNTHASE"/>
    <property type="match status" value="1"/>
</dbReference>
<dbReference type="PANTHER" id="PTHR43583:SF2">
    <property type="entry name" value="THIAZOLE BIOSYNTHESIS PROTEIN"/>
    <property type="match status" value="1"/>
</dbReference>
<proteinExistence type="predicted"/>
<gene>
    <name evidence="8" type="primary">hydG</name>
    <name evidence="8" type="ORF">H8S64_18270</name>
</gene>
<evidence type="ECO:0000313" key="9">
    <source>
        <dbReference type="Proteomes" id="UP000646484"/>
    </source>
</evidence>
<evidence type="ECO:0000313" key="8">
    <source>
        <dbReference type="EMBL" id="MBC5623043.1"/>
    </source>
</evidence>
<dbReference type="InterPro" id="IPR007197">
    <property type="entry name" value="rSAM"/>
</dbReference>
<dbReference type="InterPro" id="IPR013785">
    <property type="entry name" value="Aldolase_TIM"/>
</dbReference>
<feature type="domain" description="Radical SAM core" evidence="7">
    <location>
        <begin position="95"/>
        <end position="333"/>
    </location>
</feature>
<keyword evidence="3" id="KW-0949">S-adenosyl-L-methionine</keyword>
<dbReference type="Gene3D" id="3.20.20.70">
    <property type="entry name" value="Aldolase class I"/>
    <property type="match status" value="1"/>
</dbReference>
<evidence type="ECO:0000256" key="3">
    <source>
        <dbReference type="ARBA" id="ARBA00022691"/>
    </source>
</evidence>
<dbReference type="InterPro" id="IPR058240">
    <property type="entry name" value="rSAM_sf"/>
</dbReference>
<dbReference type="PROSITE" id="PS51918">
    <property type="entry name" value="RADICAL_SAM"/>
    <property type="match status" value="1"/>
</dbReference>
<name>A0ABR7D501_9BACT</name>
<dbReference type="InterPro" id="IPR034428">
    <property type="entry name" value="ThiH/NoCL/HydG-like"/>
</dbReference>
<protein>
    <submittedName>
        <fullName evidence="8">[FeFe] hydrogenase H-cluster radical SAM maturase HydG</fullName>
    </submittedName>
</protein>
<dbReference type="SFLD" id="SFLDG01060">
    <property type="entry name" value="BATS_domain_containing"/>
    <property type="match status" value="1"/>
</dbReference>
<evidence type="ECO:0000256" key="5">
    <source>
        <dbReference type="ARBA" id="ARBA00023004"/>
    </source>
</evidence>
<evidence type="ECO:0000259" key="7">
    <source>
        <dbReference type="PROSITE" id="PS51918"/>
    </source>
</evidence>
<dbReference type="Proteomes" id="UP000646484">
    <property type="component" value="Unassembled WGS sequence"/>
</dbReference>
<sequence>MATVKDWTAHVIKQAEIDKYLVDGKDFIDEEKIFEEIEKGKKPDKQRVRDILQKSLEIKILTPDETATLLNVEDPELFHEMQEAALEVKKRVYDNRIVFFAPLYLSNLCVNSCKYCGFRAENKEEIRHVLSMDEVREETAAVIDEGHKRMIAVYGEHPMNGADYIAESISTIYSVKRETPTGNGFNNIRRVNVNAAPMEIADLKKLWRAGIGTFQVFQETYHRERYAELHPANTVKGNYRWRLYAMHRAMEAGIDDVAIGALFGLYDWKFEVMGLLHHALDLERQFGIGPHTVSFPRMQPAPGSFLSENSPYLVSNDAMRRVVAVLRLAIPYSGLIVTAREEPNLKRDLLTHFGCTQTDASSKLGIGAYAKKLKQEENIEKVQFMLGDQRSLDEVIRELANDGMITSFCTAGYRCGRTGDKIMTLLEKGVEGKFCKLNAVLTFREYLNDYASPATREIGEKLIEQELREIEATPFFSKNKLLPTFRSYYDRIARGERDLYM</sequence>
<evidence type="ECO:0000256" key="2">
    <source>
        <dbReference type="ARBA" id="ARBA00022485"/>
    </source>
</evidence>
<dbReference type="EMBL" id="JACOOH010000009">
    <property type="protein sequence ID" value="MBC5623043.1"/>
    <property type="molecule type" value="Genomic_DNA"/>
</dbReference>
<organism evidence="8 9">
    <name type="scientific">Butyricimonas hominis</name>
    <dbReference type="NCBI Taxonomy" id="2763032"/>
    <lineage>
        <taxon>Bacteria</taxon>
        <taxon>Pseudomonadati</taxon>
        <taxon>Bacteroidota</taxon>
        <taxon>Bacteroidia</taxon>
        <taxon>Bacteroidales</taxon>
        <taxon>Odoribacteraceae</taxon>
        <taxon>Butyricimonas</taxon>
    </lineage>
</organism>
<dbReference type="Pfam" id="PF06968">
    <property type="entry name" value="BATS"/>
    <property type="match status" value="1"/>
</dbReference>
<comment type="cofactor">
    <cofactor evidence="1">
        <name>[4Fe-4S] cluster</name>
        <dbReference type="ChEBI" id="CHEBI:49883"/>
    </cofactor>
</comment>
<keyword evidence="4" id="KW-0479">Metal-binding</keyword>